<dbReference type="PROSITE" id="PS50003">
    <property type="entry name" value="PH_DOMAIN"/>
    <property type="match status" value="1"/>
</dbReference>
<dbReference type="Pfam" id="PF00616">
    <property type="entry name" value="RasGAP"/>
    <property type="match status" value="1"/>
</dbReference>
<dbReference type="STRING" id="283909.R7TBB0"/>
<keyword evidence="3" id="KW-0175">Coiled coil</keyword>
<dbReference type="PROSITE" id="PS00509">
    <property type="entry name" value="RAS_GTPASE_ACTIV_1"/>
    <property type="match status" value="1"/>
</dbReference>
<dbReference type="InterPro" id="IPR039360">
    <property type="entry name" value="Ras_GTPase"/>
</dbReference>
<dbReference type="Gene3D" id="2.60.40.150">
    <property type="entry name" value="C2 domain"/>
    <property type="match status" value="1"/>
</dbReference>
<dbReference type="Pfam" id="PF25321">
    <property type="entry name" value="PH_RASGAP"/>
    <property type="match status" value="1"/>
</dbReference>
<evidence type="ECO:0000259" key="7">
    <source>
        <dbReference type="PROSITE" id="PS50018"/>
    </source>
</evidence>
<dbReference type="InterPro" id="IPR021887">
    <property type="entry name" value="DAB2P_C"/>
</dbReference>
<proteinExistence type="predicted"/>
<keyword evidence="10" id="KW-1185">Reference proteome</keyword>
<dbReference type="CDD" id="cd05136">
    <property type="entry name" value="RasGAP_DAB2IP"/>
    <property type="match status" value="1"/>
</dbReference>
<dbReference type="PROSITE" id="PS50018">
    <property type="entry name" value="RAS_GTPASE_ACTIV_2"/>
    <property type="match status" value="1"/>
</dbReference>
<dbReference type="InterPro" id="IPR023152">
    <property type="entry name" value="RasGAP_CS"/>
</dbReference>
<dbReference type="InterPro" id="IPR057606">
    <property type="entry name" value="SynGAP1-like_PH"/>
</dbReference>
<evidence type="ECO:0000259" key="5">
    <source>
        <dbReference type="PROSITE" id="PS50003"/>
    </source>
</evidence>
<feature type="domain" description="Ras-GAP" evidence="7">
    <location>
        <begin position="408"/>
        <end position="601"/>
    </location>
</feature>
<dbReference type="PANTHER" id="PTHR10194">
    <property type="entry name" value="RAS GTPASE-ACTIVATING PROTEINS"/>
    <property type="match status" value="1"/>
</dbReference>
<feature type="region of interest" description="Disordered" evidence="4">
    <location>
        <begin position="38"/>
        <end position="75"/>
    </location>
</feature>
<reference evidence="9" key="3">
    <citation type="submission" date="2015-06" db="UniProtKB">
        <authorList>
            <consortium name="EnsemblMetazoa"/>
        </authorList>
    </citation>
    <scope>IDENTIFICATION</scope>
</reference>
<evidence type="ECO:0000313" key="10">
    <source>
        <dbReference type="Proteomes" id="UP000014760"/>
    </source>
</evidence>
<feature type="coiled-coil region" evidence="3">
    <location>
        <begin position="1065"/>
        <end position="1124"/>
    </location>
</feature>
<dbReference type="EnsemblMetazoa" id="CapteT225557">
    <property type="protein sequence ID" value="CapteP225557"/>
    <property type="gene ID" value="CapteG225557"/>
</dbReference>
<evidence type="ECO:0008006" key="11">
    <source>
        <dbReference type="Google" id="ProtNLM"/>
    </source>
</evidence>
<dbReference type="SMART" id="SM00239">
    <property type="entry name" value="C2"/>
    <property type="match status" value="1"/>
</dbReference>
<dbReference type="InterPro" id="IPR011993">
    <property type="entry name" value="PH-like_dom_sf"/>
</dbReference>
<dbReference type="Pfam" id="PF12004">
    <property type="entry name" value="DAB2P_C"/>
    <property type="match status" value="1"/>
</dbReference>
<dbReference type="SUPFAM" id="SSF48350">
    <property type="entry name" value="GTPase activation domain, GAP"/>
    <property type="match status" value="1"/>
</dbReference>
<dbReference type="InterPro" id="IPR001849">
    <property type="entry name" value="PH_domain"/>
</dbReference>
<evidence type="ECO:0000256" key="3">
    <source>
        <dbReference type="SAM" id="Coils"/>
    </source>
</evidence>
<dbReference type="Gene3D" id="2.30.29.30">
    <property type="entry name" value="Pleckstrin-homology domain (PH domain)/Phosphotyrosine-binding domain (PTB)"/>
    <property type="match status" value="1"/>
</dbReference>
<evidence type="ECO:0000256" key="2">
    <source>
        <dbReference type="ARBA" id="ARBA00022553"/>
    </source>
</evidence>
<dbReference type="AlphaFoldDB" id="R7TBB0"/>
<dbReference type="CDD" id="cd04013">
    <property type="entry name" value="C2_SynGAP_like"/>
    <property type="match status" value="1"/>
</dbReference>
<feature type="region of interest" description="Disordered" evidence="4">
    <location>
        <begin position="131"/>
        <end position="150"/>
    </location>
</feature>
<dbReference type="OMA" id="CSPPVQI"/>
<reference evidence="8 10" key="2">
    <citation type="journal article" date="2013" name="Nature">
        <title>Insights into bilaterian evolution from three spiralian genomes.</title>
        <authorList>
            <person name="Simakov O."/>
            <person name="Marletaz F."/>
            <person name="Cho S.J."/>
            <person name="Edsinger-Gonzales E."/>
            <person name="Havlak P."/>
            <person name="Hellsten U."/>
            <person name="Kuo D.H."/>
            <person name="Larsson T."/>
            <person name="Lv J."/>
            <person name="Arendt D."/>
            <person name="Savage R."/>
            <person name="Osoegawa K."/>
            <person name="de Jong P."/>
            <person name="Grimwood J."/>
            <person name="Chapman J.A."/>
            <person name="Shapiro H."/>
            <person name="Aerts A."/>
            <person name="Otillar R.P."/>
            <person name="Terry A.Y."/>
            <person name="Boore J.L."/>
            <person name="Grigoriev I.V."/>
            <person name="Lindberg D.R."/>
            <person name="Seaver E.C."/>
            <person name="Weisblat D.A."/>
            <person name="Putnam N.H."/>
            <person name="Rokhsar D.S."/>
        </authorList>
    </citation>
    <scope>NUCLEOTIDE SEQUENCE</scope>
    <source>
        <strain evidence="8 10">I ESC-2004</strain>
    </source>
</reference>
<dbReference type="Pfam" id="PF00168">
    <property type="entry name" value="C2"/>
    <property type="match status" value="1"/>
</dbReference>
<feature type="compositionally biased region" description="Low complexity" evidence="4">
    <location>
        <begin position="883"/>
        <end position="894"/>
    </location>
</feature>
<feature type="region of interest" description="Disordered" evidence="4">
    <location>
        <begin position="876"/>
        <end position="954"/>
    </location>
</feature>
<dbReference type="HOGENOM" id="CLU_001727_1_0_1"/>
<accession>R7TBB0</accession>
<reference evidence="10" key="1">
    <citation type="submission" date="2012-12" db="EMBL/GenBank/DDBJ databases">
        <authorList>
            <person name="Hellsten U."/>
            <person name="Grimwood J."/>
            <person name="Chapman J.A."/>
            <person name="Shapiro H."/>
            <person name="Aerts A."/>
            <person name="Otillar R.P."/>
            <person name="Terry A.Y."/>
            <person name="Boore J.L."/>
            <person name="Simakov O."/>
            <person name="Marletaz F."/>
            <person name="Cho S.-J."/>
            <person name="Edsinger-Gonzales E."/>
            <person name="Havlak P."/>
            <person name="Kuo D.-H."/>
            <person name="Larsson T."/>
            <person name="Lv J."/>
            <person name="Arendt D."/>
            <person name="Savage R."/>
            <person name="Osoegawa K."/>
            <person name="de Jong P."/>
            <person name="Lindberg D.R."/>
            <person name="Seaver E.C."/>
            <person name="Weisblat D.A."/>
            <person name="Putnam N.H."/>
            <person name="Grigoriev I.V."/>
            <person name="Rokhsar D.S."/>
        </authorList>
    </citation>
    <scope>NUCLEOTIDE SEQUENCE</scope>
    <source>
        <strain evidence="10">I ESC-2004</strain>
    </source>
</reference>
<name>R7TBB0_CAPTE</name>
<dbReference type="Gene3D" id="1.10.506.10">
    <property type="entry name" value="GTPase Activation - p120gap, domain 1"/>
    <property type="match status" value="2"/>
</dbReference>
<protein>
    <recommendedName>
        <fullName evidence="11">Ras-GAP domain-containing protein</fullName>
    </recommendedName>
</protein>
<dbReference type="EMBL" id="KB311882">
    <property type="protein sequence ID" value="ELT88294.1"/>
    <property type="molecule type" value="Genomic_DNA"/>
</dbReference>
<dbReference type="EMBL" id="AMQN01015421">
    <property type="status" value="NOT_ANNOTATED_CDS"/>
    <property type="molecule type" value="Genomic_DNA"/>
</dbReference>
<dbReference type="SUPFAM" id="SSF49562">
    <property type="entry name" value="C2 domain (Calcium/lipid-binding domain, CaLB)"/>
    <property type="match status" value="1"/>
</dbReference>
<dbReference type="GO" id="GO:0005096">
    <property type="term" value="F:GTPase activator activity"/>
    <property type="evidence" value="ECO:0007669"/>
    <property type="project" value="UniProtKB-KW"/>
</dbReference>
<dbReference type="PROSITE" id="PS50004">
    <property type="entry name" value="C2"/>
    <property type="match status" value="1"/>
</dbReference>
<dbReference type="InterPro" id="IPR008936">
    <property type="entry name" value="Rho_GTPase_activation_prot"/>
</dbReference>
<feature type="domain" description="PH" evidence="5">
    <location>
        <begin position="201"/>
        <end position="235"/>
    </location>
</feature>
<feature type="domain" description="C2" evidence="6">
    <location>
        <begin position="226"/>
        <end position="344"/>
    </location>
</feature>
<gene>
    <name evidence="8" type="ORF">CAPTEDRAFT_225557</name>
</gene>
<dbReference type="SMART" id="SM00323">
    <property type="entry name" value="RasGAP"/>
    <property type="match status" value="1"/>
</dbReference>
<evidence type="ECO:0000259" key="6">
    <source>
        <dbReference type="PROSITE" id="PS50004"/>
    </source>
</evidence>
<dbReference type="SMART" id="SM00233">
    <property type="entry name" value="PH"/>
    <property type="match status" value="1"/>
</dbReference>
<sequence>MYTSEAFKAFLFHRRNPALYGMEYLSFNGLSRSPLDSAYDKGSTSTLTEQQRRGSMPMVCSQQENQEDPPATPSRLANFFSRKVIKSNLKRTKSVTKLDRKRNGMAYTAEVEGADLVGSLKRTMSLGRLTKKWGSSPKAPPPAHPLSPEERHKLGTLINNRMRASRSHESLLMSPSSMHAIDLSAAELEIKPLHGSILGQDHCFQVSTANGSKYYSCRSAEERQRWIQHLRKALRPTQEQTRRTENSLQIWVLEAKNVPTKKRYFCEVCLDKTLYARTSTKPKGEMLFWGEHFDFCNLPAVDIITVNIYREADKKKKKEKNTLLGYVNIPISAIKGRQLSEKWYTASSATVGKAGRDSKTELPLVRIKARFQMDDILPMDAYTRFMKYLSTDYAALVEVLEPQISVKTKDELASTLVRVLQQMGVAQEFLSDIVMTEVMKLENENLAFRGNSIATKSMEAYMKLIGDKYLQDTLGDFVKTVLESGDDCEVDSMRVQSNATLQRHQTNLIMYCEMAWFKVINSHCFFPLELKEVFRNLCERCRDNKREDTVSATLISACIFLRFLCPAILSPSLFNLTQEFPHEKGARNLTLVAKTIQNLANYTKFGSKEEFMTFMNDFVEREFPAMQTFVNQISSVSTTDQAAEFDGYIDLGRELSVLHTLLLECIDKLSEGGASKLSELKLILAEISDALENRPVLRPKINCAPGSQKNIPASVYDNVCMETNLNNSSQNQVNEEHGKVGVRWSSDSVVQRTNPQNVQSVDNLVVFNLGERQAVEDLGPSVGLSEGQRPDEKQLNISWDKIVSAAELVNGEYVDLINFMDDFKPATASSEADGMSVGQNTVSSSGYQSFGYSQCSSPVETSQAPLSFANPVFGRTATQAAPSPSNSSCSMSSEDSQRRRRQLTSQSVEQLSRAGRPGIYSSESLPHRSPRQWRGAGHHQSQHELSRSVELTRAGSPTLPFKRTVTDTVISLPSEQRRALTSSAPPIRRTFTAHGASPSESSDYESELQHLHQQLSDTQAMLSATQDRLNLEQTQRDRLASNWQQRLTASEERLNLHTRQKDEQMQDIISRLMTVEGELRKEQQELQTVVSEKQQIIEVQEQRIHALDAANNRLLSALNQLKDRCQPGRPPNGLTSPQVAQLSLQSENGHFRSSTC</sequence>
<dbReference type="InterPro" id="IPR035892">
    <property type="entry name" value="C2_domain_sf"/>
</dbReference>
<evidence type="ECO:0000313" key="9">
    <source>
        <dbReference type="EnsemblMetazoa" id="CapteP225557"/>
    </source>
</evidence>
<organism evidence="8">
    <name type="scientific">Capitella teleta</name>
    <name type="common">Polychaete worm</name>
    <dbReference type="NCBI Taxonomy" id="283909"/>
    <lineage>
        <taxon>Eukaryota</taxon>
        <taxon>Metazoa</taxon>
        <taxon>Spiralia</taxon>
        <taxon>Lophotrochozoa</taxon>
        <taxon>Annelida</taxon>
        <taxon>Polychaeta</taxon>
        <taxon>Sedentaria</taxon>
        <taxon>Scolecida</taxon>
        <taxon>Capitellidae</taxon>
        <taxon>Capitella</taxon>
    </lineage>
</organism>
<evidence type="ECO:0000256" key="1">
    <source>
        <dbReference type="ARBA" id="ARBA00022468"/>
    </source>
</evidence>
<dbReference type="FunCoup" id="R7TBB0">
    <property type="interactions" value="186"/>
</dbReference>
<dbReference type="SUPFAM" id="SSF50729">
    <property type="entry name" value="PH domain-like"/>
    <property type="match status" value="1"/>
</dbReference>
<keyword evidence="1" id="KW-0343">GTPase activation</keyword>
<evidence type="ECO:0000313" key="8">
    <source>
        <dbReference type="EMBL" id="ELT88294.1"/>
    </source>
</evidence>
<dbReference type="InterPro" id="IPR001936">
    <property type="entry name" value="RasGAP_dom"/>
</dbReference>
<dbReference type="OrthoDB" id="5572587at2759"/>
<dbReference type="Proteomes" id="UP000014760">
    <property type="component" value="Unassembled WGS sequence"/>
</dbReference>
<evidence type="ECO:0000256" key="4">
    <source>
        <dbReference type="SAM" id="MobiDB-lite"/>
    </source>
</evidence>
<keyword evidence="2" id="KW-0597">Phosphoprotein</keyword>
<dbReference type="InterPro" id="IPR000008">
    <property type="entry name" value="C2_dom"/>
</dbReference>
<feature type="region of interest" description="Disordered" evidence="4">
    <location>
        <begin position="976"/>
        <end position="1002"/>
    </location>
</feature>
<dbReference type="PANTHER" id="PTHR10194:SF60">
    <property type="entry name" value="RAS GTPASE-ACTIVATING PROTEIN RASKOL"/>
    <property type="match status" value="1"/>
</dbReference>